<dbReference type="Proteomes" id="UP000031364">
    <property type="component" value="Unassembled WGS sequence"/>
</dbReference>
<evidence type="ECO:0000313" key="2">
    <source>
        <dbReference type="EMBL" id="KIA60381.1"/>
    </source>
</evidence>
<proteinExistence type="predicted"/>
<feature type="transmembrane region" description="Helical" evidence="1">
    <location>
        <begin position="247"/>
        <end position="267"/>
    </location>
</feature>
<accession>A0ABR4Z4Y3</accession>
<sequence length="406" mass="45277">MTVPDPQQERERVHELELSAGTVEEFMAMLRNILHKSGMTAGKVAKLAKIPRSTAYRFADRTNITLPARVEQVERFVRACRLRDDQITRVLRTWHELNGTLEEAAVEPSTDTAEADRHQLQLVHPDEPSPAPRSGRYNATQETLFFDDLDSPSRRWSAALDNAIDQLEVVTRINHDPQPKRLKKSIPSTPQNVIVYQNNAPRQPRLIADRRAPLRSWAFRRQILVLLFMVQWPMIMRGIFTAQQETVLLHAFTFGMALISLALLPQLGRKAVAPCTTRLAIATAIGSAAGALAWWATGKPVLALMSGFIVFMAVPMWLAVMNTMWKNLFTTSRGIFAVLLATWFGVLTGVFLAAENGYIAAVLASILTGSGVLMEAAARIFPHTECPHCESIDTSKQVMSRTISRA</sequence>
<dbReference type="EMBL" id="JNFP01000070">
    <property type="protein sequence ID" value="KIA60381.1"/>
    <property type="molecule type" value="Genomic_DNA"/>
</dbReference>
<evidence type="ECO:0000256" key="1">
    <source>
        <dbReference type="SAM" id="Phobius"/>
    </source>
</evidence>
<dbReference type="InterPro" id="IPR036259">
    <property type="entry name" value="MFS_trans_sf"/>
</dbReference>
<name>A0ABR4Z4Y3_9NOCA</name>
<evidence type="ECO:0000313" key="3">
    <source>
        <dbReference type="Proteomes" id="UP000031364"/>
    </source>
</evidence>
<reference evidence="2 3" key="1">
    <citation type="journal article" date="2014" name="Int. J. Syst. Evol. Microbiol.">
        <title>Nocardia vulneris sp. nov., isolated from wounds of human patients in North America.</title>
        <authorList>
            <person name="Lasker B.A."/>
            <person name="Bell M."/>
            <person name="Klenk H.P."/>
            <person name="Sproer C."/>
            <person name="Schumann C."/>
            <person name="Schumann P."/>
            <person name="Brown J.M."/>
        </authorList>
    </citation>
    <scope>NUCLEOTIDE SEQUENCE [LARGE SCALE GENOMIC DNA]</scope>
    <source>
        <strain evidence="2 3">W9851</strain>
    </source>
</reference>
<organism evidence="2 3">
    <name type="scientific">Nocardia vulneris</name>
    <dbReference type="NCBI Taxonomy" id="1141657"/>
    <lineage>
        <taxon>Bacteria</taxon>
        <taxon>Bacillati</taxon>
        <taxon>Actinomycetota</taxon>
        <taxon>Actinomycetes</taxon>
        <taxon>Mycobacteriales</taxon>
        <taxon>Nocardiaceae</taxon>
        <taxon>Nocardia</taxon>
    </lineage>
</organism>
<feature type="transmembrane region" description="Helical" evidence="1">
    <location>
        <begin position="279"/>
        <end position="296"/>
    </location>
</feature>
<keyword evidence="1" id="KW-0472">Membrane</keyword>
<gene>
    <name evidence="2" type="ORF">FG87_37200</name>
</gene>
<evidence type="ECO:0008006" key="4">
    <source>
        <dbReference type="Google" id="ProtNLM"/>
    </source>
</evidence>
<feature type="transmembrane region" description="Helical" evidence="1">
    <location>
        <begin position="358"/>
        <end position="378"/>
    </location>
</feature>
<dbReference type="RefSeq" id="WP_043680399.1">
    <property type="nucleotide sequence ID" value="NZ_JNFP01000070.1"/>
</dbReference>
<keyword evidence="3" id="KW-1185">Reference proteome</keyword>
<dbReference type="SUPFAM" id="SSF103473">
    <property type="entry name" value="MFS general substrate transporter"/>
    <property type="match status" value="1"/>
</dbReference>
<protein>
    <recommendedName>
        <fullName evidence="4">HTH cro/C1-type domain-containing protein</fullName>
    </recommendedName>
</protein>
<comment type="caution">
    <text evidence="2">The sequence shown here is derived from an EMBL/GenBank/DDBJ whole genome shotgun (WGS) entry which is preliminary data.</text>
</comment>
<feature type="transmembrane region" description="Helical" evidence="1">
    <location>
        <begin position="334"/>
        <end position="352"/>
    </location>
</feature>
<feature type="transmembrane region" description="Helical" evidence="1">
    <location>
        <begin position="302"/>
        <end position="322"/>
    </location>
</feature>
<keyword evidence="1" id="KW-1133">Transmembrane helix</keyword>
<feature type="transmembrane region" description="Helical" evidence="1">
    <location>
        <begin position="223"/>
        <end position="241"/>
    </location>
</feature>
<keyword evidence="1" id="KW-0812">Transmembrane</keyword>